<evidence type="ECO:0000313" key="2">
    <source>
        <dbReference type="Proteomes" id="UP000426857"/>
    </source>
</evidence>
<dbReference type="PANTHER" id="PTHR43799">
    <property type="entry name" value="AMINOTRANSFERASE, PUTATIVE-RELATED"/>
    <property type="match status" value="1"/>
</dbReference>
<dbReference type="Gene3D" id="3.90.1150.10">
    <property type="entry name" value="Aspartate Aminotransferase, domain 1"/>
    <property type="match status" value="1"/>
</dbReference>
<dbReference type="SUPFAM" id="SSF53383">
    <property type="entry name" value="PLP-dependent transferases"/>
    <property type="match status" value="1"/>
</dbReference>
<name>A0A6B8TCM7_9CORY</name>
<dbReference type="Proteomes" id="UP000426857">
    <property type="component" value="Chromosome"/>
</dbReference>
<dbReference type="InterPro" id="IPR015422">
    <property type="entry name" value="PyrdxlP-dep_Trfase_small"/>
</dbReference>
<dbReference type="GO" id="GO:0004069">
    <property type="term" value="F:L-aspartate:2-oxoglutarate aminotransferase activity"/>
    <property type="evidence" value="ECO:0007669"/>
    <property type="project" value="InterPro"/>
</dbReference>
<dbReference type="AlphaFoldDB" id="A0A6B8TCM7"/>
<keyword evidence="1" id="KW-0808">Transferase</keyword>
<sequence length="427" mass="46872">MPAMKLDAYDSHELAQLKDDFAKEYADLKAKGLKLDLTRGKPSAAQLHFANPLLGLPAPDYKTDGGEDTRNYGNLKGIAEIRELWAGLLGLPVDNVIAGDASSLNIQFDLISWAMQFGTADSERPWNQEPVLKWLCPVPGYDRHFSITEHFGFEMIPVPLNEDGPDVDMVERLVAADPQIKGMWNVPVFSNPTGVTYSEEVCRRLVEMPTAAPDFRIVWDNAYMVHTLTDEFPVNHPVVEWAAEAGNANRVWEFASTSKITFAGAGVAFFASSEANIADYVSHASIRGIGPNKVNQLAHLKFFGDADGVRAQMLRHKESLVPKFDRVLELLEKRLGEYGVAEWTTPKGGYFISLDVVDGTARRVIELAKEAGIALTGSGSSFPLKDDPNDRNIRLAPSLPPIEELEAAMDGVATCVLLAAAEQFSAR</sequence>
<dbReference type="EMBL" id="CP046322">
    <property type="protein sequence ID" value="QGS34627.1"/>
    <property type="molecule type" value="Genomic_DNA"/>
</dbReference>
<keyword evidence="1" id="KW-0032">Aminotransferase</keyword>
<dbReference type="InterPro" id="IPR015421">
    <property type="entry name" value="PyrdxlP-dep_Trfase_major"/>
</dbReference>
<dbReference type="KEGG" id="cxe:FOB82_06355"/>
<reference evidence="1 2" key="1">
    <citation type="submission" date="2019-11" db="EMBL/GenBank/DDBJ databases">
        <title>FDA dAtabase for Regulatory Grade micrObial Sequences (FDA-ARGOS): Supporting development and validation of Infectious Disease Dx tests.</title>
        <authorList>
            <person name="Kerrigan L."/>
            <person name="Long C."/>
            <person name="Tallon L."/>
            <person name="Sadzewicz L."/>
            <person name="Vavikolanu K."/>
            <person name="Mehta A."/>
            <person name="Aluvathingal J."/>
            <person name="Nadendla S."/>
            <person name="Yan Y."/>
            <person name="Sichtig H."/>
        </authorList>
    </citation>
    <scope>NUCLEOTIDE SEQUENCE [LARGE SCALE GENOMIC DNA]</scope>
    <source>
        <strain evidence="1 2">FDAARGOS_674</strain>
    </source>
</reference>
<dbReference type="Gene3D" id="3.40.640.10">
    <property type="entry name" value="Type I PLP-dependent aspartate aminotransferase-like (Major domain)"/>
    <property type="match status" value="1"/>
</dbReference>
<protein>
    <submittedName>
        <fullName evidence="1">Aminotransferase</fullName>
    </submittedName>
</protein>
<accession>A0A6B8TCM7</accession>
<evidence type="ECO:0000313" key="1">
    <source>
        <dbReference type="EMBL" id="QGS34627.1"/>
    </source>
</evidence>
<dbReference type="InterPro" id="IPR015424">
    <property type="entry name" value="PyrdxlP-dep_Trfase"/>
</dbReference>
<dbReference type="Pfam" id="PF12897">
    <property type="entry name" value="Asp_aminotransf"/>
    <property type="match status" value="1"/>
</dbReference>
<proteinExistence type="predicted"/>
<dbReference type="PANTHER" id="PTHR43799:SF1">
    <property type="entry name" value="ASPARTATE AMINOTRANSFERASE"/>
    <property type="match status" value="1"/>
</dbReference>
<gene>
    <name evidence="1" type="ORF">FOB82_06355</name>
</gene>
<organism evidence="1 2">
    <name type="scientific">Corynebacterium xerosis</name>
    <dbReference type="NCBI Taxonomy" id="1725"/>
    <lineage>
        <taxon>Bacteria</taxon>
        <taxon>Bacillati</taxon>
        <taxon>Actinomycetota</taxon>
        <taxon>Actinomycetes</taxon>
        <taxon>Mycobacteriales</taxon>
        <taxon>Corynebacteriaceae</taxon>
        <taxon>Corynebacterium</taxon>
    </lineage>
</organism>
<dbReference type="InterPro" id="IPR024551">
    <property type="entry name" value="AspAT_Ic"/>
</dbReference>
<dbReference type="CDD" id="cd00609">
    <property type="entry name" value="AAT_like"/>
    <property type="match status" value="1"/>
</dbReference>